<comment type="caution">
    <text evidence="1">The sequence shown here is derived from an EMBL/GenBank/DDBJ whole genome shotgun (WGS) entry which is preliminary data.</text>
</comment>
<dbReference type="AlphaFoldDB" id="E6LHA9"/>
<dbReference type="HOGENOM" id="CLU_2408722_0_0_9"/>
<proteinExistence type="predicted"/>
<dbReference type="Proteomes" id="UP000010296">
    <property type="component" value="Unassembled WGS sequence"/>
</dbReference>
<reference evidence="1 2" key="1">
    <citation type="submission" date="2010-12" db="EMBL/GenBank/DDBJ databases">
        <authorList>
            <person name="Muzny D."/>
            <person name="Qin X."/>
            <person name="Deng J."/>
            <person name="Jiang H."/>
            <person name="Liu Y."/>
            <person name="Qu J."/>
            <person name="Song X.-Z."/>
            <person name="Zhang L."/>
            <person name="Thornton R."/>
            <person name="Coyle M."/>
            <person name="Francisco L."/>
            <person name="Jackson L."/>
            <person name="Javaid M."/>
            <person name="Korchina V."/>
            <person name="Kovar C."/>
            <person name="Mata R."/>
            <person name="Mathew T."/>
            <person name="Ngo R."/>
            <person name="Nguyen L."/>
            <person name="Nguyen N."/>
            <person name="Okwuonu G."/>
            <person name="Ongeri F."/>
            <person name="Pham C."/>
            <person name="Simmons D."/>
            <person name="Wilczek-Boney K."/>
            <person name="Hale W."/>
            <person name="Jakkamsetti A."/>
            <person name="Pham P."/>
            <person name="Ruth R."/>
            <person name="San Lucas F."/>
            <person name="Warren J."/>
            <person name="Zhang J."/>
            <person name="Zhao Z."/>
            <person name="Zhou C."/>
            <person name="Zhu D."/>
            <person name="Lee S."/>
            <person name="Bess C."/>
            <person name="Blankenburg K."/>
            <person name="Forbes L."/>
            <person name="Fu Q."/>
            <person name="Gubbala S."/>
            <person name="Hirani K."/>
            <person name="Jayaseelan J.C."/>
            <person name="Lara F."/>
            <person name="Munidasa M."/>
            <person name="Palculict T."/>
            <person name="Patil S."/>
            <person name="Pu L.-L."/>
            <person name="Saada N."/>
            <person name="Tang L."/>
            <person name="Weissenberger G."/>
            <person name="Zhu Y."/>
            <person name="Hemphill L."/>
            <person name="Shang Y."/>
            <person name="Youmans B."/>
            <person name="Ayvaz T."/>
            <person name="Ross M."/>
            <person name="Santibanez J."/>
            <person name="Aqrawi P."/>
            <person name="Gross S."/>
            <person name="Joshi V."/>
            <person name="Fowler G."/>
            <person name="Nazareth L."/>
            <person name="Reid J."/>
            <person name="Worley K."/>
            <person name="Petrosino J."/>
            <person name="Highlander S."/>
            <person name="Gibbs R."/>
        </authorList>
    </citation>
    <scope>NUCLEOTIDE SEQUENCE [LARGE SCALE GENOMIC DNA]</scope>
    <source>
        <strain evidence="2">DSM 15952 / CCUG 50447 / LMG 22039 / TP 1.5</strain>
    </source>
</reference>
<evidence type="ECO:0000313" key="2">
    <source>
        <dbReference type="Proteomes" id="UP000010296"/>
    </source>
</evidence>
<organism evidence="1 2">
    <name type="scientific">Enterococcus italicus (strain DSM 15952 / CCUG 50447 / LMG 22039 / TP 1.5)</name>
    <dbReference type="NCBI Taxonomy" id="888064"/>
    <lineage>
        <taxon>Bacteria</taxon>
        <taxon>Bacillati</taxon>
        <taxon>Bacillota</taxon>
        <taxon>Bacilli</taxon>
        <taxon>Lactobacillales</taxon>
        <taxon>Enterococcaceae</taxon>
        <taxon>Enterococcus</taxon>
    </lineage>
</organism>
<protein>
    <submittedName>
        <fullName evidence="1">Uncharacterized protein</fullName>
    </submittedName>
</protein>
<dbReference type="STRING" id="888064.HMPREF9088_1749"/>
<dbReference type="RefSeq" id="WP_007208762.1">
    <property type="nucleotide sequence ID" value="NZ_GL622241.1"/>
</dbReference>
<evidence type="ECO:0000313" key="1">
    <source>
        <dbReference type="EMBL" id="EFU73441.1"/>
    </source>
</evidence>
<name>E6LHA9_ENTI1</name>
<gene>
    <name evidence="1" type="ORF">HMPREF9088_1749</name>
</gene>
<sequence>MTGKWESQDDYQTTMTLTKTNDTLTYQVDDQKRTLTQVNQGAKDTSVYKDSSGATYKFIKKNEARTVFCFYCQRGTSRKTNRIVYKKVAESK</sequence>
<dbReference type="EMBL" id="AEPV01000067">
    <property type="protein sequence ID" value="EFU73441.1"/>
    <property type="molecule type" value="Genomic_DNA"/>
</dbReference>
<keyword evidence="2" id="KW-1185">Reference proteome</keyword>
<accession>E6LHA9</accession>